<feature type="transmembrane region" description="Helical" evidence="1">
    <location>
        <begin position="65"/>
        <end position="86"/>
    </location>
</feature>
<evidence type="ECO:0000259" key="3">
    <source>
        <dbReference type="PROSITE" id="PS50887"/>
    </source>
</evidence>
<dbReference type="CDD" id="cd01948">
    <property type="entry name" value="EAL"/>
    <property type="match status" value="1"/>
</dbReference>
<feature type="transmembrane region" description="Helical" evidence="1">
    <location>
        <begin position="31"/>
        <end position="53"/>
    </location>
</feature>
<protein>
    <submittedName>
        <fullName evidence="4">GGDEF-domain containing protein</fullName>
    </submittedName>
</protein>
<dbReference type="Proteomes" id="UP000188184">
    <property type="component" value="Chromosome"/>
</dbReference>
<dbReference type="PROSITE" id="PS50887">
    <property type="entry name" value="GGDEF"/>
    <property type="match status" value="1"/>
</dbReference>
<keyword evidence="1" id="KW-1133">Transmembrane helix</keyword>
<feature type="transmembrane region" description="Helical" evidence="1">
    <location>
        <begin position="163"/>
        <end position="186"/>
    </location>
</feature>
<dbReference type="KEGG" id="pmar:B0X71_14290"/>
<evidence type="ECO:0000256" key="1">
    <source>
        <dbReference type="SAM" id="Phobius"/>
    </source>
</evidence>
<dbReference type="EMBL" id="CP019640">
    <property type="protein sequence ID" value="AQQ54159.1"/>
    <property type="molecule type" value="Genomic_DNA"/>
</dbReference>
<dbReference type="InterPro" id="IPR043128">
    <property type="entry name" value="Rev_trsase/Diguanyl_cyclase"/>
</dbReference>
<accession>A0A1Q2L146</accession>
<dbReference type="PROSITE" id="PS50883">
    <property type="entry name" value="EAL"/>
    <property type="match status" value="1"/>
</dbReference>
<gene>
    <name evidence="4" type="ORF">B0X71_14290</name>
</gene>
<reference evidence="4 5" key="1">
    <citation type="submission" date="2017-02" db="EMBL/GenBank/DDBJ databases">
        <title>The complete genomic sequence of a novel cold adapted crude oil-degrading bacterium Planococcus qaidamina Y42.</title>
        <authorList>
            <person name="Yang R."/>
        </authorList>
    </citation>
    <scope>NUCLEOTIDE SEQUENCE [LARGE SCALE GENOMIC DNA]</scope>
    <source>
        <strain evidence="4 5">Y42</strain>
    </source>
</reference>
<feature type="transmembrane region" description="Helical" evidence="1">
    <location>
        <begin position="291"/>
        <end position="309"/>
    </location>
</feature>
<dbReference type="SUPFAM" id="SSF141868">
    <property type="entry name" value="EAL domain-like"/>
    <property type="match status" value="1"/>
</dbReference>
<dbReference type="Gene3D" id="3.30.70.270">
    <property type="match status" value="1"/>
</dbReference>
<feature type="transmembrane region" description="Helical" evidence="1">
    <location>
        <begin position="98"/>
        <end position="119"/>
    </location>
</feature>
<keyword evidence="1" id="KW-0812">Transmembrane</keyword>
<dbReference type="OrthoDB" id="2624050at2"/>
<dbReference type="RefSeq" id="WP_077590051.1">
    <property type="nucleotide sequence ID" value="NZ_CP019640.1"/>
</dbReference>
<evidence type="ECO:0000313" key="5">
    <source>
        <dbReference type="Proteomes" id="UP000188184"/>
    </source>
</evidence>
<evidence type="ECO:0000259" key="2">
    <source>
        <dbReference type="PROSITE" id="PS50883"/>
    </source>
</evidence>
<dbReference type="InterPro" id="IPR035919">
    <property type="entry name" value="EAL_sf"/>
</dbReference>
<feature type="transmembrane region" description="Helical" evidence="1">
    <location>
        <begin position="131"/>
        <end position="151"/>
    </location>
</feature>
<feature type="domain" description="EAL" evidence="2">
    <location>
        <begin position="494"/>
        <end position="746"/>
    </location>
</feature>
<dbReference type="SMART" id="SM00052">
    <property type="entry name" value="EAL"/>
    <property type="match status" value="1"/>
</dbReference>
<dbReference type="SMART" id="SM00267">
    <property type="entry name" value="GGDEF"/>
    <property type="match status" value="1"/>
</dbReference>
<feature type="transmembrane region" description="Helical" evidence="1">
    <location>
        <begin position="7"/>
        <end position="25"/>
    </location>
</feature>
<dbReference type="Pfam" id="PF00990">
    <property type="entry name" value="GGDEF"/>
    <property type="match status" value="1"/>
</dbReference>
<name>A0A1Q2L146_9BACL</name>
<dbReference type="InterPro" id="IPR000160">
    <property type="entry name" value="GGDEF_dom"/>
</dbReference>
<keyword evidence="1" id="KW-0472">Membrane</keyword>
<organism evidence="4 5">
    <name type="scientific">Planococcus lenghuensis</name>
    <dbReference type="NCBI Taxonomy" id="2213202"/>
    <lineage>
        <taxon>Bacteria</taxon>
        <taxon>Bacillati</taxon>
        <taxon>Bacillota</taxon>
        <taxon>Bacilli</taxon>
        <taxon>Bacillales</taxon>
        <taxon>Caryophanaceae</taxon>
        <taxon>Planococcus</taxon>
    </lineage>
</organism>
<dbReference type="AlphaFoldDB" id="A0A1Q2L146"/>
<dbReference type="CDD" id="cd01949">
    <property type="entry name" value="GGDEF"/>
    <property type="match status" value="1"/>
</dbReference>
<dbReference type="InterPro" id="IPR052155">
    <property type="entry name" value="Biofilm_reg_signaling"/>
</dbReference>
<dbReference type="InterPro" id="IPR029787">
    <property type="entry name" value="Nucleotide_cyclase"/>
</dbReference>
<dbReference type="Gene3D" id="3.20.20.450">
    <property type="entry name" value="EAL domain"/>
    <property type="match status" value="1"/>
</dbReference>
<dbReference type="SUPFAM" id="SSF55073">
    <property type="entry name" value="Nucleotide cyclase"/>
    <property type="match status" value="1"/>
</dbReference>
<dbReference type="NCBIfam" id="TIGR00254">
    <property type="entry name" value="GGDEF"/>
    <property type="match status" value="1"/>
</dbReference>
<sequence>MLKLGRLRLVILLGVIVSYCSWMVIFQDDEWIRSLGVNLFQIGAVLITLYWLVGAFRYTDPPKRNFWLLLGIGATLSFSSNLTWLYQQVIHSAVDYQSASYVIWLLSYLCYLAALIYKVRELSTSASKNPYLFNIIVYMIAATSFSLHYLVNPTVISQNSFVVNLSTLLYSVVDLSILFVITLLFYLNQQRKEKRVGIYIVIAFSFQVTADSLYAYFTVHQVLESGTVVDLLWVIAMLFIGFAGYQAKWDREEPSLQARPVIDRLEFLFPYIGILVLIIAVMASYRWDLNALSLGLLIIFMMVMGRQLLVINRNKKLADEYKHLAYHDQLTGLNNRIGFIEDIKAVIDDTQNARRALLLIDLDRFKVINDSLGHFVGDKVLVQTATRLNEVLGTEGAAYRLGGDEFIVMLPDMPDAEYAAVAEAILETFSKPFLVDDYEVNVTPSVGISLFPENGRDSEELLKNADAAMYLAKANGKNGFRFYSSDLNATLERKMTIENELKKAIEKEELFLVYQPKVDLQSREVIGAEALLRWRHPKLGFVSPGEFIPVAEETGQIIRIGEWVMREASRQNKAWQEKGFAPMCISINVSVLQFQREDFLETVDRALTDAKLDPGSLELEITESVMQNVWESTQILKRIRKMGVRVSLDDFGTGYSSLHVLQNLPIDTLKIDKSFIDALTDINQHAMVKTIVELGLNLNLDIVAEGIEEEYQVQVLTSHKCRIGQGYLFSRPVAPEEFEQLLVPVQETVQVT</sequence>
<dbReference type="Pfam" id="PF00563">
    <property type="entry name" value="EAL"/>
    <property type="match status" value="1"/>
</dbReference>
<feature type="domain" description="GGDEF" evidence="3">
    <location>
        <begin position="353"/>
        <end position="485"/>
    </location>
</feature>
<keyword evidence="5" id="KW-1185">Reference proteome</keyword>
<feature type="transmembrane region" description="Helical" evidence="1">
    <location>
        <begin position="268"/>
        <end position="285"/>
    </location>
</feature>
<feature type="transmembrane region" description="Helical" evidence="1">
    <location>
        <begin position="198"/>
        <end position="219"/>
    </location>
</feature>
<feature type="transmembrane region" description="Helical" evidence="1">
    <location>
        <begin position="231"/>
        <end position="247"/>
    </location>
</feature>
<evidence type="ECO:0000313" key="4">
    <source>
        <dbReference type="EMBL" id="AQQ54159.1"/>
    </source>
</evidence>
<dbReference type="PANTHER" id="PTHR44757:SF2">
    <property type="entry name" value="BIOFILM ARCHITECTURE MAINTENANCE PROTEIN MBAA"/>
    <property type="match status" value="1"/>
</dbReference>
<dbReference type="PANTHER" id="PTHR44757">
    <property type="entry name" value="DIGUANYLATE CYCLASE DGCP"/>
    <property type="match status" value="1"/>
</dbReference>
<dbReference type="InterPro" id="IPR001633">
    <property type="entry name" value="EAL_dom"/>
</dbReference>
<proteinExistence type="predicted"/>